<reference evidence="3 4" key="1">
    <citation type="journal article" date="2015" name="Genome Biol. Evol.">
        <title>Phylogenomic analyses indicate that early fungi evolved digesting cell walls of algal ancestors of land plants.</title>
        <authorList>
            <person name="Chang Y."/>
            <person name="Wang S."/>
            <person name="Sekimoto S."/>
            <person name="Aerts A.L."/>
            <person name="Choi C."/>
            <person name="Clum A."/>
            <person name="LaButti K.M."/>
            <person name="Lindquist E.A."/>
            <person name="Yee Ngan C."/>
            <person name="Ohm R.A."/>
            <person name="Salamov A.A."/>
            <person name="Grigoriev I.V."/>
            <person name="Spatafora J.W."/>
            <person name="Berbee M.L."/>
        </authorList>
    </citation>
    <scope>NUCLEOTIDE SEQUENCE [LARGE SCALE GENOMIC DNA]</scope>
    <source>
        <strain evidence="3 4">NRRL 28638</strain>
    </source>
</reference>
<evidence type="ECO:0000256" key="2">
    <source>
        <dbReference type="SAM" id="SignalP"/>
    </source>
</evidence>
<feature type="chain" id="PRO_5007293995" evidence="2">
    <location>
        <begin position="19"/>
        <end position="190"/>
    </location>
</feature>
<accession>A0A137NRT0</accession>
<evidence type="ECO:0000313" key="4">
    <source>
        <dbReference type="Proteomes" id="UP000070444"/>
    </source>
</evidence>
<keyword evidence="4" id="KW-1185">Reference proteome</keyword>
<organism evidence="3 4">
    <name type="scientific">Conidiobolus coronatus (strain ATCC 28846 / CBS 209.66 / NRRL 28638)</name>
    <name type="common">Delacroixia coronata</name>
    <dbReference type="NCBI Taxonomy" id="796925"/>
    <lineage>
        <taxon>Eukaryota</taxon>
        <taxon>Fungi</taxon>
        <taxon>Fungi incertae sedis</taxon>
        <taxon>Zoopagomycota</taxon>
        <taxon>Entomophthoromycotina</taxon>
        <taxon>Entomophthoromycetes</taxon>
        <taxon>Entomophthorales</taxon>
        <taxon>Ancylistaceae</taxon>
        <taxon>Conidiobolus</taxon>
    </lineage>
</organism>
<dbReference type="EMBL" id="KQ964873">
    <property type="protein sequence ID" value="KXN65473.1"/>
    <property type="molecule type" value="Genomic_DNA"/>
</dbReference>
<feature type="compositionally biased region" description="Low complexity" evidence="1">
    <location>
        <begin position="42"/>
        <end position="53"/>
    </location>
</feature>
<gene>
    <name evidence="3" type="ORF">CONCODRAFT_87818</name>
</gene>
<sequence length="190" mass="19822">MNFKLSAIASIFVSAVVCAPVDNTYTSFAPITAPAGAATWGNTNQSQSTSTSSEKWDTENHSGFAANWGNQLTNYGAQGSTFNNQNSAQTLDSIVKNAFQINQGTGTGANGSQSTTVGASVGTNQQNQSQGSNQTTGFNTVGSQGNVFYNQQSYNGGSATSTKSSSSQSGSTGSSWYIPATYPIYGWFQY</sequence>
<feature type="compositionally biased region" description="Polar residues" evidence="1">
    <location>
        <begin position="138"/>
        <end position="155"/>
    </location>
</feature>
<evidence type="ECO:0000313" key="3">
    <source>
        <dbReference type="EMBL" id="KXN65473.1"/>
    </source>
</evidence>
<proteinExistence type="predicted"/>
<feature type="compositionally biased region" description="Polar residues" evidence="1">
    <location>
        <begin position="105"/>
        <end position="118"/>
    </location>
</feature>
<dbReference type="Proteomes" id="UP000070444">
    <property type="component" value="Unassembled WGS sequence"/>
</dbReference>
<name>A0A137NRT0_CONC2</name>
<protein>
    <submittedName>
        <fullName evidence="3">Uncharacterized protein</fullName>
    </submittedName>
</protein>
<feature type="region of interest" description="Disordered" evidence="1">
    <location>
        <begin position="105"/>
        <end position="173"/>
    </location>
</feature>
<dbReference type="AlphaFoldDB" id="A0A137NRT0"/>
<feature type="region of interest" description="Disordered" evidence="1">
    <location>
        <begin position="37"/>
        <end position="64"/>
    </location>
</feature>
<keyword evidence="2" id="KW-0732">Signal</keyword>
<evidence type="ECO:0000256" key="1">
    <source>
        <dbReference type="SAM" id="MobiDB-lite"/>
    </source>
</evidence>
<feature type="signal peptide" evidence="2">
    <location>
        <begin position="1"/>
        <end position="18"/>
    </location>
</feature>
<feature type="compositionally biased region" description="Low complexity" evidence="1">
    <location>
        <begin position="156"/>
        <end position="173"/>
    </location>
</feature>
<feature type="compositionally biased region" description="Low complexity" evidence="1">
    <location>
        <begin position="120"/>
        <end position="137"/>
    </location>
</feature>